<dbReference type="EMBL" id="CP022579">
    <property type="protein sequence ID" value="QEL66342.1"/>
    <property type="molecule type" value="Genomic_DNA"/>
</dbReference>
<evidence type="ECO:0000256" key="6">
    <source>
        <dbReference type="ARBA" id="ARBA00022695"/>
    </source>
</evidence>
<dbReference type="GO" id="GO:0004515">
    <property type="term" value="F:nicotinate-nucleotide adenylyltransferase activity"/>
    <property type="evidence" value="ECO:0007669"/>
    <property type="project" value="UniProtKB-UniRule"/>
</dbReference>
<evidence type="ECO:0000256" key="1">
    <source>
        <dbReference type="ARBA" id="ARBA00002324"/>
    </source>
</evidence>
<sequence length="239" mass="25754">MSGQPVSNSASLVPSRLLGIFGGTFDPVHIGHLRLAEEAREQLALPEVRWIPAGQPPHRAGPSVAPAHRLALVRAAVADNPAFSVDSAEVDSAAPSYTVTTLERLRILEGDRPLVLLLGADAFLGFTRWHRWRDIVALAHLAVLTRPGVQFDPARVAAGEGMHADAELADLIAERRLDPAERASLEARPAGSLLFVPMAPLAVSATDIRARLREGRSVRYLLPPSVIDYIAANGLYRPE</sequence>
<dbReference type="InterPro" id="IPR005248">
    <property type="entry name" value="NadD/NMNAT"/>
</dbReference>
<evidence type="ECO:0000313" key="13">
    <source>
        <dbReference type="EMBL" id="QEL66342.1"/>
    </source>
</evidence>
<evidence type="ECO:0000256" key="2">
    <source>
        <dbReference type="ARBA" id="ARBA00005019"/>
    </source>
</evidence>
<evidence type="ECO:0000256" key="10">
    <source>
        <dbReference type="ARBA" id="ARBA00048721"/>
    </source>
</evidence>
<dbReference type="CDD" id="cd02165">
    <property type="entry name" value="NMNAT"/>
    <property type="match status" value="1"/>
</dbReference>
<dbReference type="Proteomes" id="UP000323671">
    <property type="component" value="Chromosome"/>
</dbReference>
<dbReference type="InterPro" id="IPR014729">
    <property type="entry name" value="Rossmann-like_a/b/a_fold"/>
</dbReference>
<comment type="catalytic activity">
    <reaction evidence="10 11">
        <text>nicotinate beta-D-ribonucleotide + ATP + H(+) = deamido-NAD(+) + diphosphate</text>
        <dbReference type="Rhea" id="RHEA:22860"/>
        <dbReference type="ChEBI" id="CHEBI:15378"/>
        <dbReference type="ChEBI" id="CHEBI:30616"/>
        <dbReference type="ChEBI" id="CHEBI:33019"/>
        <dbReference type="ChEBI" id="CHEBI:57502"/>
        <dbReference type="ChEBI" id="CHEBI:58437"/>
        <dbReference type="EC" id="2.7.7.18"/>
    </reaction>
</comment>
<keyword evidence="4 11" id="KW-0662">Pyridine nucleotide biosynthesis</keyword>
<keyword evidence="8 11" id="KW-0067">ATP-binding</keyword>
<keyword evidence="14" id="KW-1185">Reference proteome</keyword>
<dbReference type="KEGG" id="otr:OTERR_28660"/>
<dbReference type="AlphaFoldDB" id="A0A5C1EBS9"/>
<gene>
    <name evidence="11 13" type="primary">nadD</name>
    <name evidence="13" type="ORF">OTERR_28660</name>
</gene>
<evidence type="ECO:0000256" key="9">
    <source>
        <dbReference type="ARBA" id="ARBA00023027"/>
    </source>
</evidence>
<dbReference type="UniPathway" id="UPA00253">
    <property type="reaction ID" value="UER00332"/>
</dbReference>
<reference evidence="13 14" key="1">
    <citation type="submission" date="2017-07" db="EMBL/GenBank/DDBJ databases">
        <title>Complete genome sequence of Oryzomicrobium terrae TPP412.</title>
        <authorList>
            <person name="Chiu L.-W."/>
            <person name="Lo K.-J."/>
            <person name="Tsai Y.-M."/>
            <person name="Lin S.-S."/>
            <person name="Kuo C.-H."/>
            <person name="Liu C.-T."/>
        </authorList>
    </citation>
    <scope>NUCLEOTIDE SEQUENCE [LARGE SCALE GENOMIC DNA]</scope>
    <source>
        <strain evidence="13 14">TPP412</strain>
    </source>
</reference>
<dbReference type="GO" id="GO:0009435">
    <property type="term" value="P:NAD+ biosynthetic process"/>
    <property type="evidence" value="ECO:0007669"/>
    <property type="project" value="UniProtKB-UniRule"/>
</dbReference>
<evidence type="ECO:0000256" key="8">
    <source>
        <dbReference type="ARBA" id="ARBA00022840"/>
    </source>
</evidence>
<dbReference type="NCBIfam" id="TIGR00482">
    <property type="entry name" value="nicotinate (nicotinamide) nucleotide adenylyltransferase"/>
    <property type="match status" value="1"/>
</dbReference>
<evidence type="ECO:0000256" key="11">
    <source>
        <dbReference type="HAMAP-Rule" id="MF_00244"/>
    </source>
</evidence>
<comment type="similarity">
    <text evidence="3 11">Belongs to the NadD family.</text>
</comment>
<evidence type="ECO:0000259" key="12">
    <source>
        <dbReference type="Pfam" id="PF01467"/>
    </source>
</evidence>
<keyword evidence="7 11" id="KW-0547">Nucleotide-binding</keyword>
<accession>A0A5C1EBS9</accession>
<organism evidence="13 14">
    <name type="scientific">Oryzomicrobium terrae</name>
    <dbReference type="NCBI Taxonomy" id="1735038"/>
    <lineage>
        <taxon>Bacteria</taxon>
        <taxon>Pseudomonadati</taxon>
        <taxon>Pseudomonadota</taxon>
        <taxon>Betaproteobacteria</taxon>
        <taxon>Rhodocyclales</taxon>
        <taxon>Rhodocyclaceae</taxon>
        <taxon>Oryzomicrobium</taxon>
    </lineage>
</organism>
<feature type="domain" description="Cytidyltransferase-like" evidence="12">
    <location>
        <begin position="20"/>
        <end position="211"/>
    </location>
</feature>
<evidence type="ECO:0000313" key="14">
    <source>
        <dbReference type="Proteomes" id="UP000323671"/>
    </source>
</evidence>
<dbReference type="GO" id="GO:0005524">
    <property type="term" value="F:ATP binding"/>
    <property type="evidence" value="ECO:0007669"/>
    <property type="project" value="UniProtKB-KW"/>
</dbReference>
<dbReference type="HAMAP" id="MF_00244">
    <property type="entry name" value="NaMN_adenylyltr"/>
    <property type="match status" value="1"/>
</dbReference>
<keyword evidence="9 11" id="KW-0520">NAD</keyword>
<dbReference type="PANTHER" id="PTHR39321:SF3">
    <property type="entry name" value="PHOSPHOPANTETHEINE ADENYLYLTRANSFERASE"/>
    <property type="match status" value="1"/>
</dbReference>
<evidence type="ECO:0000256" key="3">
    <source>
        <dbReference type="ARBA" id="ARBA00009014"/>
    </source>
</evidence>
<dbReference type="PANTHER" id="PTHR39321">
    <property type="entry name" value="NICOTINATE-NUCLEOTIDE ADENYLYLTRANSFERASE-RELATED"/>
    <property type="match status" value="1"/>
</dbReference>
<dbReference type="NCBIfam" id="NF000839">
    <property type="entry name" value="PRK00071.1-1"/>
    <property type="match status" value="1"/>
</dbReference>
<evidence type="ECO:0000256" key="4">
    <source>
        <dbReference type="ARBA" id="ARBA00022642"/>
    </source>
</evidence>
<dbReference type="InterPro" id="IPR004821">
    <property type="entry name" value="Cyt_trans-like"/>
</dbReference>
<evidence type="ECO:0000256" key="5">
    <source>
        <dbReference type="ARBA" id="ARBA00022679"/>
    </source>
</evidence>
<dbReference type="NCBIfam" id="NF000840">
    <property type="entry name" value="PRK00071.1-3"/>
    <property type="match status" value="1"/>
</dbReference>
<comment type="pathway">
    <text evidence="2 11">Cofactor biosynthesis; NAD(+) biosynthesis; deamido-NAD(+) from nicotinate D-ribonucleotide: step 1/1.</text>
</comment>
<dbReference type="EC" id="2.7.7.18" evidence="11"/>
<comment type="function">
    <text evidence="1 11">Catalyzes the reversible adenylation of nicotinate mononucleotide (NaMN) to nicotinic acid adenine dinucleotide (NaAD).</text>
</comment>
<keyword evidence="5 11" id="KW-0808">Transferase</keyword>
<dbReference type="SUPFAM" id="SSF52374">
    <property type="entry name" value="Nucleotidylyl transferase"/>
    <property type="match status" value="1"/>
</dbReference>
<proteinExistence type="inferred from homology"/>
<dbReference type="NCBIfam" id="TIGR00125">
    <property type="entry name" value="cyt_tran_rel"/>
    <property type="match status" value="1"/>
</dbReference>
<evidence type="ECO:0000256" key="7">
    <source>
        <dbReference type="ARBA" id="ARBA00022741"/>
    </source>
</evidence>
<name>A0A5C1EBS9_9RHOO</name>
<dbReference type="Pfam" id="PF01467">
    <property type="entry name" value="CTP_transf_like"/>
    <property type="match status" value="1"/>
</dbReference>
<protein>
    <recommendedName>
        <fullName evidence="11">Probable nicotinate-nucleotide adenylyltransferase</fullName>
        <ecNumber evidence="11">2.7.7.18</ecNumber>
    </recommendedName>
    <alternativeName>
        <fullName evidence="11">Deamido-NAD(+) diphosphorylase</fullName>
    </alternativeName>
    <alternativeName>
        <fullName evidence="11">Deamido-NAD(+) pyrophosphorylase</fullName>
    </alternativeName>
    <alternativeName>
        <fullName evidence="11">Nicotinate mononucleotide adenylyltransferase</fullName>
        <shortName evidence="11">NaMN adenylyltransferase</shortName>
    </alternativeName>
</protein>
<dbReference type="Gene3D" id="3.40.50.620">
    <property type="entry name" value="HUPs"/>
    <property type="match status" value="1"/>
</dbReference>
<keyword evidence="6 11" id="KW-0548">Nucleotidyltransferase</keyword>